<keyword evidence="3 6" id="KW-0812">Transmembrane</keyword>
<reference evidence="7 8" key="1">
    <citation type="submission" date="2015-12" db="EMBL/GenBank/DDBJ databases">
        <authorList>
            <person name="Shamseldin A."/>
            <person name="Moawad H."/>
            <person name="Abd El-Rahim W.M."/>
            <person name="Sadowsky M.J."/>
        </authorList>
    </citation>
    <scope>NUCLEOTIDE SEQUENCE [LARGE SCALE GENOMIC DNA]</scope>
    <source>
        <strain evidence="7 8">SJ5A-1</strain>
    </source>
</reference>
<feature type="transmembrane region" description="Helical" evidence="6">
    <location>
        <begin position="395"/>
        <end position="416"/>
    </location>
</feature>
<dbReference type="GO" id="GO:0016020">
    <property type="term" value="C:membrane"/>
    <property type="evidence" value="ECO:0007669"/>
    <property type="project" value="UniProtKB-SubCell"/>
</dbReference>
<evidence type="ECO:0000256" key="1">
    <source>
        <dbReference type="ARBA" id="ARBA00004141"/>
    </source>
</evidence>
<dbReference type="Gene3D" id="1.20.1250.20">
    <property type="entry name" value="MFS general substrate transporter like domains"/>
    <property type="match status" value="1"/>
</dbReference>
<dbReference type="EMBL" id="LPXO01000009">
    <property type="protein sequence ID" value="KUF10041.1"/>
    <property type="molecule type" value="Genomic_DNA"/>
</dbReference>
<comment type="subcellular location">
    <subcellularLocation>
        <location evidence="1">Membrane</location>
        <topology evidence="1">Multi-pass membrane protein</topology>
    </subcellularLocation>
</comment>
<dbReference type="OrthoDB" id="5800821at2"/>
<feature type="transmembrane region" description="Helical" evidence="6">
    <location>
        <begin position="327"/>
        <end position="349"/>
    </location>
</feature>
<organism evidence="7 8">
    <name type="scientific">Pseudoponticoccus marisrubri</name>
    <dbReference type="NCBI Taxonomy" id="1685382"/>
    <lineage>
        <taxon>Bacteria</taxon>
        <taxon>Pseudomonadati</taxon>
        <taxon>Pseudomonadota</taxon>
        <taxon>Alphaproteobacteria</taxon>
        <taxon>Rhodobacterales</taxon>
        <taxon>Roseobacteraceae</taxon>
        <taxon>Pseudoponticoccus</taxon>
    </lineage>
</organism>
<feature type="transmembrane region" description="Helical" evidence="6">
    <location>
        <begin position="261"/>
        <end position="281"/>
    </location>
</feature>
<feature type="transmembrane region" description="Helical" evidence="6">
    <location>
        <begin position="74"/>
        <end position="97"/>
    </location>
</feature>
<feature type="transmembrane region" description="Helical" evidence="6">
    <location>
        <begin position="361"/>
        <end position="383"/>
    </location>
</feature>
<feature type="transmembrane region" description="Helical" evidence="6">
    <location>
        <begin position="143"/>
        <end position="164"/>
    </location>
</feature>
<sequence length="434" mass="44115">MTLSWLGILRLGLVQMALGMIVVLTTATMNRVMVVELALPAILPGLLVSLYYGTQFLRPHFGHGADTGGKRTPWIIGGVAVLGLGAIGAALSVGLMARSVPLGIAAAVPSFLLIGLGIGAGGTNLLALLAARVGEGRQAAAGSAVWIMMIFGLAATGITAGQLLDPYSPARLVAVTAGVAALALSLTVLGVWGQERRTAPAASAETRPLAFRAAARELWADRRVRGFTIFVFASMLAYNLQDLILEPFAGHVFALSVGESTALGGMHHAGALIGMLAVLISGTALRRWVVVPIRVWIVGGCLLSGAALIALAYGGTRAPDWPLAANVFTLGLANGAFAVAAIGAMMGLAREGDEAREGIRMGLFGAAQAIAFGLGSFLGTAAADVMRGLVASDALAYGAVFAAEGGVFLIAALLALSLGRDEKPAGSATMVPGE</sequence>
<dbReference type="CDD" id="cd06176">
    <property type="entry name" value="MFS_BCD_PucC-like"/>
    <property type="match status" value="1"/>
</dbReference>
<dbReference type="InterPro" id="IPR026036">
    <property type="entry name" value="PucC"/>
</dbReference>
<comment type="similarity">
    <text evidence="2">Belongs to the PucC family.</text>
</comment>
<dbReference type="SUPFAM" id="SSF103473">
    <property type="entry name" value="MFS general substrate transporter"/>
    <property type="match status" value="1"/>
</dbReference>
<gene>
    <name evidence="7" type="ORF">AVJ23_14970</name>
</gene>
<evidence type="ECO:0000256" key="6">
    <source>
        <dbReference type="SAM" id="Phobius"/>
    </source>
</evidence>
<dbReference type="InterPro" id="IPR036259">
    <property type="entry name" value="MFS_trans_sf"/>
</dbReference>
<dbReference type="STRING" id="1685382.AVJ23_14970"/>
<keyword evidence="4 6" id="KW-1133">Transmembrane helix</keyword>
<evidence type="ECO:0000256" key="4">
    <source>
        <dbReference type="ARBA" id="ARBA00022989"/>
    </source>
</evidence>
<feature type="transmembrane region" description="Helical" evidence="6">
    <location>
        <begin position="103"/>
        <end position="131"/>
    </location>
</feature>
<feature type="transmembrane region" description="Helical" evidence="6">
    <location>
        <begin position="224"/>
        <end position="241"/>
    </location>
</feature>
<dbReference type="PANTHER" id="PTHR23538:SF1">
    <property type="entry name" value="44.5 KD BACTERIOCHLOROPHYLL SYNTHASE SUBUNIT"/>
    <property type="match status" value="1"/>
</dbReference>
<dbReference type="InterPro" id="IPR004896">
    <property type="entry name" value="PucC-rel"/>
</dbReference>
<dbReference type="AlphaFoldDB" id="A0A0W7WHI5"/>
<evidence type="ECO:0000313" key="7">
    <source>
        <dbReference type="EMBL" id="KUF10041.1"/>
    </source>
</evidence>
<accession>A0A0W7WHI5</accession>
<feature type="transmembrane region" description="Helical" evidence="6">
    <location>
        <begin position="293"/>
        <end position="315"/>
    </location>
</feature>
<protein>
    <submittedName>
        <fullName evidence="7">Bacteriochlorophyll synthase</fullName>
    </submittedName>
</protein>
<dbReference type="Proteomes" id="UP000054396">
    <property type="component" value="Unassembled WGS sequence"/>
</dbReference>
<proteinExistence type="inferred from homology"/>
<name>A0A0W7WHI5_9RHOB</name>
<keyword evidence="5 6" id="KW-0472">Membrane</keyword>
<feature type="transmembrane region" description="Helical" evidence="6">
    <location>
        <begin position="7"/>
        <end position="27"/>
    </location>
</feature>
<feature type="transmembrane region" description="Helical" evidence="6">
    <location>
        <begin position="33"/>
        <end position="53"/>
    </location>
</feature>
<evidence type="ECO:0000256" key="3">
    <source>
        <dbReference type="ARBA" id="ARBA00022692"/>
    </source>
</evidence>
<dbReference type="RefSeq" id="WP_058863017.1">
    <property type="nucleotide sequence ID" value="NZ_LPXO01000009.1"/>
</dbReference>
<evidence type="ECO:0000256" key="5">
    <source>
        <dbReference type="ARBA" id="ARBA00023136"/>
    </source>
</evidence>
<feature type="transmembrane region" description="Helical" evidence="6">
    <location>
        <begin position="170"/>
        <end position="192"/>
    </location>
</feature>
<comment type="caution">
    <text evidence="7">The sequence shown here is derived from an EMBL/GenBank/DDBJ whole genome shotgun (WGS) entry which is preliminary data.</text>
</comment>
<evidence type="ECO:0000256" key="2">
    <source>
        <dbReference type="ARBA" id="ARBA00008412"/>
    </source>
</evidence>
<dbReference type="PIRSF" id="PIRSF016565">
    <property type="entry name" value="PucC"/>
    <property type="match status" value="1"/>
</dbReference>
<evidence type="ECO:0000313" key="8">
    <source>
        <dbReference type="Proteomes" id="UP000054396"/>
    </source>
</evidence>
<dbReference type="PANTHER" id="PTHR23538">
    <property type="entry name" value="44.5 KD BACTERIOCHLOROPHYLL SYNTHASE SUBUNIT"/>
    <property type="match status" value="1"/>
</dbReference>
<dbReference type="Pfam" id="PF03209">
    <property type="entry name" value="PUCC"/>
    <property type="match status" value="1"/>
</dbReference>
<keyword evidence="8" id="KW-1185">Reference proteome</keyword>